<comment type="caution">
    <text evidence="2">The sequence shown here is derived from an EMBL/GenBank/DDBJ whole genome shotgun (WGS) entry which is preliminary data.</text>
</comment>
<keyword evidence="1" id="KW-0812">Transmembrane</keyword>
<dbReference type="Pfam" id="PF09858">
    <property type="entry name" value="DUF2085"/>
    <property type="match status" value="1"/>
</dbReference>
<evidence type="ECO:0000313" key="2">
    <source>
        <dbReference type="EMBL" id="TDY66517.1"/>
    </source>
</evidence>
<sequence length="122" mass="13913">MIKNLIDISRAYLATLPFMCHQLPERSFYYKGSQFPVCARCTGVIIGQALVLVMFLLFELIISPWVAIASMLPALIDWSLQEYYGFDSINVRRLITGILLGFGYIMLVVTICIFLLKKLRLS</sequence>
<gene>
    <name evidence="2" type="ORF">CLV96_3896</name>
</gene>
<accession>A0A4R8MPN4</accession>
<dbReference type="InterPro" id="IPR019206">
    <property type="entry name" value="DUF2085_TM"/>
</dbReference>
<dbReference type="EMBL" id="SORO01000006">
    <property type="protein sequence ID" value="TDY66517.1"/>
    <property type="molecule type" value="Genomic_DNA"/>
</dbReference>
<dbReference type="AlphaFoldDB" id="A0A4R8MPN4"/>
<evidence type="ECO:0000256" key="1">
    <source>
        <dbReference type="SAM" id="Phobius"/>
    </source>
</evidence>
<feature type="transmembrane region" description="Helical" evidence="1">
    <location>
        <begin position="94"/>
        <end position="116"/>
    </location>
</feature>
<keyword evidence="1" id="KW-1133">Transmembrane helix</keyword>
<dbReference type="GeneID" id="79829145"/>
<keyword evidence="1" id="KW-0472">Membrane</keyword>
<dbReference type="Proteomes" id="UP000294684">
    <property type="component" value="Unassembled WGS sequence"/>
</dbReference>
<dbReference type="OrthoDB" id="9810176at2"/>
<reference evidence="2 3" key="1">
    <citation type="submission" date="2019-03" db="EMBL/GenBank/DDBJ databases">
        <title>Genomic Encyclopedia of Archaeal and Bacterial Type Strains, Phase II (KMG-II): from individual species to whole genera.</title>
        <authorList>
            <person name="Goeker M."/>
        </authorList>
    </citation>
    <scope>NUCLEOTIDE SEQUENCE [LARGE SCALE GENOMIC DNA]</scope>
    <source>
        <strain evidence="2 3">DSM 21537</strain>
    </source>
</reference>
<name>A0A4R8MPN4_LEPME</name>
<dbReference type="RefSeq" id="WP_051012804.1">
    <property type="nucleotide sequence ID" value="NZ_SORO01000006.1"/>
</dbReference>
<organism evidence="2 3">
    <name type="scientific">Leptospira meyeri</name>
    <dbReference type="NCBI Taxonomy" id="29508"/>
    <lineage>
        <taxon>Bacteria</taxon>
        <taxon>Pseudomonadati</taxon>
        <taxon>Spirochaetota</taxon>
        <taxon>Spirochaetia</taxon>
        <taxon>Leptospirales</taxon>
        <taxon>Leptospiraceae</taxon>
        <taxon>Leptospira</taxon>
    </lineage>
</organism>
<proteinExistence type="predicted"/>
<feature type="transmembrane region" description="Helical" evidence="1">
    <location>
        <begin position="49"/>
        <end position="74"/>
    </location>
</feature>
<evidence type="ECO:0000313" key="3">
    <source>
        <dbReference type="Proteomes" id="UP000294684"/>
    </source>
</evidence>
<protein>
    <submittedName>
        <fullName evidence="2">Putative membrane protein</fullName>
    </submittedName>
</protein>
<keyword evidence="3" id="KW-1185">Reference proteome</keyword>